<evidence type="ECO:0000313" key="15">
    <source>
        <dbReference type="EMBL" id="PSF35245.1"/>
    </source>
</evidence>
<dbReference type="Pfam" id="PF22458">
    <property type="entry name" value="RsmF-B_ferredox"/>
    <property type="match status" value="1"/>
</dbReference>
<dbReference type="PANTHER" id="PTHR22807:SF53">
    <property type="entry name" value="RIBOSOMAL RNA SMALL SUBUNIT METHYLTRANSFERASE B-RELATED"/>
    <property type="match status" value="1"/>
</dbReference>
<reference evidence="15 16" key="1">
    <citation type="submission" date="2018-03" db="EMBL/GenBank/DDBJ databases">
        <title>The ancient ancestry and fast evolution of plastids.</title>
        <authorList>
            <person name="Moore K.R."/>
            <person name="Magnabosco C."/>
            <person name="Momper L."/>
            <person name="Gold D.A."/>
            <person name="Bosak T."/>
            <person name="Fournier G.P."/>
        </authorList>
    </citation>
    <scope>NUCLEOTIDE SEQUENCE [LARGE SCALE GENOMIC DNA]</scope>
    <source>
        <strain evidence="15 16">CCALA 016</strain>
    </source>
</reference>
<evidence type="ECO:0000256" key="4">
    <source>
        <dbReference type="ARBA" id="ARBA00022490"/>
    </source>
</evidence>
<dbReference type="CDD" id="cd02440">
    <property type="entry name" value="AdoMet_MTases"/>
    <property type="match status" value="1"/>
</dbReference>
<dbReference type="AlphaFoldDB" id="A0A2T1LUK7"/>
<evidence type="ECO:0000256" key="12">
    <source>
        <dbReference type="ARBA" id="ARBA00047283"/>
    </source>
</evidence>
<name>A0A2T1LUK7_9CHRO</name>
<dbReference type="InterPro" id="IPR035926">
    <property type="entry name" value="NusB-like_sf"/>
</dbReference>
<evidence type="ECO:0000256" key="9">
    <source>
        <dbReference type="ARBA" id="ARBA00022884"/>
    </source>
</evidence>
<sequence length="453" mass="51035">MQNITNPRQLTLVVLREIYRRNVYTDLALDLGLKKANLVNVDRNLATELVYGIVRRQRTLDALIDQLGKKKAIQQPPDLRIILHIGLYQLRYLTQIPESAAVNTTVDLAKKNGFTQLSGVVNGLLRAYARLAKQEDPLILPVAPVQRLGILYSFPDWIIKLWLAQFGNETTESLCEWFNQSPLIDLRINPLKTTREEVQRAFLADGIKVSPVAPLAQALRLISGSRGISNLPGFEQGWFTVQDSSAQLVSHLLDPQPGETIIDACAAPGGKTTHIAELMQDKGIIWACDRSSSRLKKLQENQERLNLKSIRILAGDSREFTQFYEIADRVLLDAPCSGLGTLHKRPDIRLFQTDDRIQELSVLQQELLEQTATWVKPKGILVYATCTLNVIENERVVENFLDKHPNWTIHPPSVDSPFAVFATQQGWLKVLPNQHQMDGFFIVKLVKGLACDE</sequence>
<dbReference type="PRINTS" id="PR02008">
    <property type="entry name" value="RCMTFAMILY"/>
</dbReference>
<comment type="function">
    <text evidence="1">Specifically methylates the cytosine at position 967 (m5C967) of 16S rRNA.</text>
</comment>
<comment type="catalytic activity">
    <reaction evidence="12">
        <text>cytidine(967) in 16S rRNA + S-adenosyl-L-methionine = 5-methylcytidine(967) in 16S rRNA + S-adenosyl-L-homocysteine + H(+)</text>
        <dbReference type="Rhea" id="RHEA:42748"/>
        <dbReference type="Rhea" id="RHEA-COMP:10219"/>
        <dbReference type="Rhea" id="RHEA-COMP:10220"/>
        <dbReference type="ChEBI" id="CHEBI:15378"/>
        <dbReference type="ChEBI" id="CHEBI:57856"/>
        <dbReference type="ChEBI" id="CHEBI:59789"/>
        <dbReference type="ChEBI" id="CHEBI:74483"/>
        <dbReference type="ChEBI" id="CHEBI:82748"/>
        <dbReference type="EC" id="2.1.1.176"/>
    </reaction>
</comment>
<dbReference type="GO" id="GO:0005737">
    <property type="term" value="C:cytoplasm"/>
    <property type="evidence" value="ECO:0007669"/>
    <property type="project" value="UniProtKB-SubCell"/>
</dbReference>
<dbReference type="FunFam" id="3.40.50.150:FF:000257">
    <property type="entry name" value="16S rRNA methyltransferase"/>
    <property type="match status" value="1"/>
</dbReference>
<feature type="active site" description="Nucleophile" evidence="13">
    <location>
        <position position="386"/>
    </location>
</feature>
<evidence type="ECO:0000256" key="8">
    <source>
        <dbReference type="ARBA" id="ARBA00022691"/>
    </source>
</evidence>
<evidence type="ECO:0000256" key="5">
    <source>
        <dbReference type="ARBA" id="ARBA00022552"/>
    </source>
</evidence>
<keyword evidence="16" id="KW-1185">Reference proteome</keyword>
<organism evidence="15 16">
    <name type="scientific">Aphanothece hegewaldii CCALA 016</name>
    <dbReference type="NCBI Taxonomy" id="2107694"/>
    <lineage>
        <taxon>Bacteria</taxon>
        <taxon>Bacillati</taxon>
        <taxon>Cyanobacteriota</taxon>
        <taxon>Cyanophyceae</taxon>
        <taxon>Oscillatoriophycideae</taxon>
        <taxon>Chroococcales</taxon>
        <taxon>Aphanothecaceae</taxon>
        <taxon>Aphanothece</taxon>
    </lineage>
</organism>
<dbReference type="GO" id="GO:0006355">
    <property type="term" value="P:regulation of DNA-templated transcription"/>
    <property type="evidence" value="ECO:0007669"/>
    <property type="project" value="InterPro"/>
</dbReference>
<dbReference type="InterPro" id="IPR029063">
    <property type="entry name" value="SAM-dependent_MTases_sf"/>
</dbReference>
<evidence type="ECO:0000256" key="1">
    <source>
        <dbReference type="ARBA" id="ARBA00002724"/>
    </source>
</evidence>
<feature type="binding site" evidence="13">
    <location>
        <position position="289"/>
    </location>
    <ligand>
        <name>S-adenosyl-L-methionine</name>
        <dbReference type="ChEBI" id="CHEBI:59789"/>
    </ligand>
</feature>
<keyword evidence="9 13" id="KW-0694">RNA-binding</keyword>
<dbReference type="Pfam" id="PF01189">
    <property type="entry name" value="Methyltr_RsmB-F"/>
    <property type="match status" value="1"/>
</dbReference>
<evidence type="ECO:0000256" key="3">
    <source>
        <dbReference type="ARBA" id="ARBA00012140"/>
    </source>
</evidence>
<dbReference type="PANTHER" id="PTHR22807">
    <property type="entry name" value="NOP2 YEAST -RELATED NOL1/NOP2/FMU SUN DOMAIN-CONTAINING"/>
    <property type="match status" value="1"/>
</dbReference>
<keyword evidence="5" id="KW-0698">rRNA processing</keyword>
<accession>A0A2T1LUK7</accession>
<evidence type="ECO:0000256" key="10">
    <source>
        <dbReference type="ARBA" id="ARBA00030399"/>
    </source>
</evidence>
<keyword evidence="6 13" id="KW-0489">Methyltransferase</keyword>
<protein>
    <recommendedName>
        <fullName evidence="3">16S rRNA (cytosine(967)-C(5))-methyltransferase</fullName>
        <ecNumber evidence="3">2.1.1.176</ecNumber>
    </recommendedName>
    <alternativeName>
        <fullName evidence="10">16S rRNA m5C967 methyltransferase</fullName>
    </alternativeName>
    <alternativeName>
        <fullName evidence="11">rRNA (cytosine-C(5)-)-methyltransferase RsmB</fullName>
    </alternativeName>
</protein>
<evidence type="ECO:0000256" key="6">
    <source>
        <dbReference type="ARBA" id="ARBA00022603"/>
    </source>
</evidence>
<evidence type="ECO:0000256" key="13">
    <source>
        <dbReference type="PROSITE-ProRule" id="PRU01023"/>
    </source>
</evidence>
<dbReference type="NCBIfam" id="TIGR00563">
    <property type="entry name" value="rsmB"/>
    <property type="match status" value="1"/>
</dbReference>
<comment type="subcellular location">
    <subcellularLocation>
        <location evidence="2">Cytoplasm</location>
    </subcellularLocation>
</comment>
<dbReference type="InterPro" id="IPR054728">
    <property type="entry name" value="RsmB-like_ferredoxin"/>
</dbReference>
<keyword evidence="4" id="KW-0963">Cytoplasm</keyword>
<dbReference type="InterPro" id="IPR023267">
    <property type="entry name" value="RCMT"/>
</dbReference>
<feature type="binding site" evidence="13">
    <location>
        <position position="333"/>
    </location>
    <ligand>
        <name>S-adenosyl-L-methionine</name>
        <dbReference type="ChEBI" id="CHEBI:59789"/>
    </ligand>
</feature>
<evidence type="ECO:0000313" key="16">
    <source>
        <dbReference type="Proteomes" id="UP000239001"/>
    </source>
</evidence>
<keyword evidence="7 13" id="KW-0808">Transferase</keyword>
<dbReference type="Proteomes" id="UP000239001">
    <property type="component" value="Unassembled WGS sequence"/>
</dbReference>
<dbReference type="InterPro" id="IPR049560">
    <property type="entry name" value="MeTrfase_RsmB-F_NOP2_cat"/>
</dbReference>
<feature type="domain" description="SAM-dependent MTase RsmB/NOP-type" evidence="14">
    <location>
        <begin position="174"/>
        <end position="448"/>
    </location>
</feature>
<dbReference type="OrthoDB" id="9810297at2"/>
<dbReference type="GO" id="GO:0003723">
    <property type="term" value="F:RNA binding"/>
    <property type="evidence" value="ECO:0007669"/>
    <property type="project" value="UniProtKB-UniRule"/>
</dbReference>
<feature type="binding site" evidence="13">
    <location>
        <begin position="265"/>
        <end position="271"/>
    </location>
    <ligand>
        <name>S-adenosyl-L-methionine</name>
        <dbReference type="ChEBI" id="CHEBI:59789"/>
    </ligand>
</feature>
<proteinExistence type="inferred from homology"/>
<dbReference type="Gene3D" id="1.10.940.10">
    <property type="entry name" value="NusB-like"/>
    <property type="match status" value="1"/>
</dbReference>
<comment type="caution">
    <text evidence="15">The sequence shown here is derived from an EMBL/GenBank/DDBJ whole genome shotgun (WGS) entry which is preliminary data.</text>
</comment>
<dbReference type="InterPro" id="IPR006027">
    <property type="entry name" value="NusB_RsmB_TIM44"/>
</dbReference>
<dbReference type="Gene3D" id="3.40.50.150">
    <property type="entry name" value="Vaccinia Virus protein VP39"/>
    <property type="match status" value="1"/>
</dbReference>
<dbReference type="Gene3D" id="3.30.70.1170">
    <property type="entry name" value="Sun protein, domain 3"/>
    <property type="match status" value="1"/>
</dbReference>
<reference evidence="15 16" key="2">
    <citation type="submission" date="2018-03" db="EMBL/GenBank/DDBJ databases">
        <authorList>
            <person name="Keele B.F."/>
        </authorList>
    </citation>
    <scope>NUCLEOTIDE SEQUENCE [LARGE SCALE GENOMIC DNA]</scope>
    <source>
        <strain evidence="15 16">CCALA 016</strain>
    </source>
</reference>
<dbReference type="NCBIfam" id="NF011494">
    <property type="entry name" value="PRK14902.1"/>
    <property type="match status" value="1"/>
</dbReference>
<dbReference type="InterPro" id="IPR001678">
    <property type="entry name" value="MeTrfase_RsmB-F_NOP2_dom"/>
</dbReference>
<dbReference type="SUPFAM" id="SSF53335">
    <property type="entry name" value="S-adenosyl-L-methionine-dependent methyltransferases"/>
    <property type="match status" value="1"/>
</dbReference>
<keyword evidence="8 13" id="KW-0949">S-adenosyl-L-methionine</keyword>
<dbReference type="SUPFAM" id="SSF48013">
    <property type="entry name" value="NusB-like"/>
    <property type="match status" value="1"/>
</dbReference>
<dbReference type="NCBIfam" id="NF011493">
    <property type="entry name" value="PRK14901.1"/>
    <property type="match status" value="1"/>
</dbReference>
<dbReference type="Pfam" id="PF01029">
    <property type="entry name" value="NusB"/>
    <property type="match status" value="1"/>
</dbReference>
<dbReference type="EMBL" id="PXOH01000021">
    <property type="protein sequence ID" value="PSF35245.1"/>
    <property type="molecule type" value="Genomic_DNA"/>
</dbReference>
<dbReference type="EC" id="2.1.1.176" evidence="3"/>
<dbReference type="GO" id="GO:0008649">
    <property type="term" value="F:rRNA methyltransferase activity"/>
    <property type="evidence" value="ECO:0007669"/>
    <property type="project" value="InterPro"/>
</dbReference>
<evidence type="ECO:0000256" key="2">
    <source>
        <dbReference type="ARBA" id="ARBA00004496"/>
    </source>
</evidence>
<evidence type="ECO:0000256" key="7">
    <source>
        <dbReference type="ARBA" id="ARBA00022679"/>
    </source>
</evidence>
<comment type="similarity">
    <text evidence="13">Belongs to the class I-like SAM-binding methyltransferase superfamily. RsmB/NOP family.</text>
</comment>
<evidence type="ECO:0000256" key="11">
    <source>
        <dbReference type="ARBA" id="ARBA00031088"/>
    </source>
</evidence>
<dbReference type="InterPro" id="IPR004573">
    <property type="entry name" value="rRNA_ssu_MeTfrase_B"/>
</dbReference>
<feature type="binding site" evidence="13">
    <location>
        <position position="316"/>
    </location>
    <ligand>
        <name>S-adenosyl-L-methionine</name>
        <dbReference type="ChEBI" id="CHEBI:59789"/>
    </ligand>
</feature>
<gene>
    <name evidence="15" type="ORF">C7H19_16935</name>
</gene>
<dbReference type="PROSITE" id="PS51686">
    <property type="entry name" value="SAM_MT_RSMB_NOP"/>
    <property type="match status" value="1"/>
</dbReference>
<evidence type="ECO:0000259" key="14">
    <source>
        <dbReference type="PROSITE" id="PS51686"/>
    </source>
</evidence>